<name>A0AAD1WLF1_PELCU</name>
<organism evidence="1 2">
    <name type="scientific">Pelobates cultripes</name>
    <name type="common">Western spadefoot toad</name>
    <dbReference type="NCBI Taxonomy" id="61616"/>
    <lineage>
        <taxon>Eukaryota</taxon>
        <taxon>Metazoa</taxon>
        <taxon>Chordata</taxon>
        <taxon>Craniata</taxon>
        <taxon>Vertebrata</taxon>
        <taxon>Euteleostomi</taxon>
        <taxon>Amphibia</taxon>
        <taxon>Batrachia</taxon>
        <taxon>Anura</taxon>
        <taxon>Pelobatoidea</taxon>
        <taxon>Pelobatidae</taxon>
        <taxon>Pelobates</taxon>
    </lineage>
</organism>
<gene>
    <name evidence="1" type="ORF">PECUL_23A015992</name>
</gene>
<evidence type="ECO:0000313" key="1">
    <source>
        <dbReference type="EMBL" id="CAH2312971.1"/>
    </source>
</evidence>
<accession>A0AAD1WLF1</accession>
<evidence type="ECO:0000313" key="2">
    <source>
        <dbReference type="Proteomes" id="UP001295444"/>
    </source>
</evidence>
<sequence length="113" mass="12651">MDKWKQGQMDKTDLSTPTAPFLIPTVIVYDQGQQGAYPPKIAFDDLLFSVLLKRYSFLPVTKQLRENNIQCSWGASATLVVFRGDTVLTIRSRRPYEIPDSPAAPTYMAHGTG</sequence>
<keyword evidence="2" id="KW-1185">Reference proteome</keyword>
<protein>
    <submittedName>
        <fullName evidence="1">Uncharacterized protein</fullName>
    </submittedName>
</protein>
<dbReference type="AlphaFoldDB" id="A0AAD1WLF1"/>
<dbReference type="EMBL" id="OW240919">
    <property type="protein sequence ID" value="CAH2312971.1"/>
    <property type="molecule type" value="Genomic_DNA"/>
</dbReference>
<dbReference type="Proteomes" id="UP001295444">
    <property type="component" value="Chromosome 08"/>
</dbReference>
<reference evidence="1" key="1">
    <citation type="submission" date="2022-03" db="EMBL/GenBank/DDBJ databases">
        <authorList>
            <person name="Alioto T."/>
            <person name="Alioto T."/>
            <person name="Gomez Garrido J."/>
        </authorList>
    </citation>
    <scope>NUCLEOTIDE SEQUENCE</scope>
</reference>
<proteinExistence type="predicted"/>